<proteinExistence type="predicted"/>
<accession>A0A560EXS5</accession>
<dbReference type="GO" id="GO:0005737">
    <property type="term" value="C:cytoplasm"/>
    <property type="evidence" value="ECO:0007669"/>
    <property type="project" value="TreeGrafter"/>
</dbReference>
<gene>
    <name evidence="2" type="ORF">FBZ89_11733</name>
</gene>
<dbReference type="AlphaFoldDB" id="A0A560EXS5"/>
<dbReference type="RefSeq" id="WP_342780643.1">
    <property type="nucleotide sequence ID" value="NZ_VITN01000017.1"/>
</dbReference>
<dbReference type="SUPFAM" id="SSF51735">
    <property type="entry name" value="NAD(P)-binding Rossmann-fold domains"/>
    <property type="match status" value="1"/>
</dbReference>
<dbReference type="Proteomes" id="UP000319859">
    <property type="component" value="Unassembled WGS sequence"/>
</dbReference>
<dbReference type="Pfam" id="PF01370">
    <property type="entry name" value="Epimerase"/>
    <property type="match status" value="1"/>
</dbReference>
<dbReference type="InterPro" id="IPR001509">
    <property type="entry name" value="Epimerase_deHydtase"/>
</dbReference>
<evidence type="ECO:0000313" key="3">
    <source>
        <dbReference type="Proteomes" id="UP000319859"/>
    </source>
</evidence>
<evidence type="ECO:0000259" key="1">
    <source>
        <dbReference type="Pfam" id="PF01370"/>
    </source>
</evidence>
<dbReference type="PANTHER" id="PTHR48079">
    <property type="entry name" value="PROTEIN YEEZ"/>
    <property type="match status" value="1"/>
</dbReference>
<evidence type="ECO:0000313" key="2">
    <source>
        <dbReference type="EMBL" id="TWB14169.1"/>
    </source>
</evidence>
<feature type="domain" description="NAD-dependent epimerase/dehydratase" evidence="1">
    <location>
        <begin position="9"/>
        <end position="220"/>
    </location>
</feature>
<dbReference type="InterPro" id="IPR051783">
    <property type="entry name" value="NAD(P)-dependent_oxidoreduct"/>
</dbReference>
<comment type="caution">
    <text evidence="2">The sequence shown here is derived from an EMBL/GenBank/DDBJ whole genome shotgun (WGS) entry which is preliminary data.</text>
</comment>
<dbReference type="PANTHER" id="PTHR48079:SF6">
    <property type="entry name" value="NAD(P)-BINDING DOMAIN-CONTAINING PROTEIN-RELATED"/>
    <property type="match status" value="1"/>
</dbReference>
<name>A0A560EXS5_9PROT</name>
<dbReference type="InterPro" id="IPR036291">
    <property type="entry name" value="NAD(P)-bd_dom_sf"/>
</dbReference>
<organism evidence="2 3">
    <name type="scientific">Nitrospirillum amazonense</name>
    <dbReference type="NCBI Taxonomy" id="28077"/>
    <lineage>
        <taxon>Bacteria</taxon>
        <taxon>Pseudomonadati</taxon>
        <taxon>Pseudomonadota</taxon>
        <taxon>Alphaproteobacteria</taxon>
        <taxon>Rhodospirillales</taxon>
        <taxon>Azospirillaceae</taxon>
        <taxon>Nitrospirillum</taxon>
    </lineage>
</organism>
<dbReference type="Gene3D" id="3.40.50.720">
    <property type="entry name" value="NAD(P)-binding Rossmann-like Domain"/>
    <property type="match status" value="1"/>
</dbReference>
<dbReference type="GO" id="GO:0004029">
    <property type="term" value="F:aldehyde dehydrogenase (NAD+) activity"/>
    <property type="evidence" value="ECO:0007669"/>
    <property type="project" value="TreeGrafter"/>
</dbReference>
<sequence length="324" mass="34721">MAKMNGKTALVIGAKGGVGGAVAARLLADGWTVKALARGRGGRADLATAQWIQGDAMNADDVARAAAGADVIVHAVNPPGYKDWDKLVLPMMDNTIAAAKAVGARIVLPGTVYNYGPDALPDLTEESPQNPVTVKGGIRVALERRLRQASQEGARVLILRCGDFFGPHAGGSWFSQGLVKPGKTVTAIPYPGPHHVGHAWAYLPDVAETVARLLARESDLAAFETFHFGGHWLEPGVDMARAIQRVVVARGGRQPTITTFPWWLVTLASPFVTMFREVREMRYLWQRPVRLENAKLKAFLGSEPHTPLDQAVATTLTDAGCLPA</sequence>
<dbReference type="EMBL" id="VITN01000017">
    <property type="protein sequence ID" value="TWB14169.1"/>
    <property type="molecule type" value="Genomic_DNA"/>
</dbReference>
<protein>
    <submittedName>
        <fullName evidence="2">Nucleoside-diphosphate-sugar epimerase</fullName>
    </submittedName>
</protein>
<reference evidence="2 3" key="1">
    <citation type="submission" date="2019-06" db="EMBL/GenBank/DDBJ databases">
        <title>Genomic Encyclopedia of Type Strains, Phase IV (KMG-V): Genome sequencing to study the core and pangenomes of soil and plant-associated prokaryotes.</title>
        <authorList>
            <person name="Whitman W."/>
        </authorList>
    </citation>
    <scope>NUCLEOTIDE SEQUENCE [LARGE SCALE GENOMIC DNA]</scope>
    <source>
        <strain evidence="2 3">BR 11880</strain>
    </source>
</reference>